<proteinExistence type="predicted"/>
<evidence type="ECO:0008006" key="3">
    <source>
        <dbReference type="Google" id="ProtNLM"/>
    </source>
</evidence>
<accession>A0A8E1W620</accession>
<comment type="caution">
    <text evidence="1">The sequence shown here is derived from an EMBL/GenBank/DDBJ whole genome shotgun (WGS) entry which is preliminary data.</text>
</comment>
<evidence type="ECO:0000313" key="2">
    <source>
        <dbReference type="Proteomes" id="UP000550260"/>
    </source>
</evidence>
<dbReference type="Proteomes" id="UP000550260">
    <property type="component" value="Unassembled WGS sequence"/>
</dbReference>
<evidence type="ECO:0000313" key="1">
    <source>
        <dbReference type="EMBL" id="MBB2504327.1"/>
    </source>
</evidence>
<organism evidence="1 2">
    <name type="scientific">Amycolatopsis echigonensis</name>
    <dbReference type="NCBI Taxonomy" id="2576905"/>
    <lineage>
        <taxon>Bacteria</taxon>
        <taxon>Bacillati</taxon>
        <taxon>Actinomycetota</taxon>
        <taxon>Actinomycetes</taxon>
        <taxon>Pseudonocardiales</taxon>
        <taxon>Pseudonocardiaceae</taxon>
        <taxon>Amycolatopsis</taxon>
    </lineage>
</organism>
<gene>
    <name evidence="1" type="ORF">H5411_34940</name>
</gene>
<name>A0A8E1W620_9PSEU</name>
<reference evidence="1 2" key="1">
    <citation type="submission" date="2020-08" db="EMBL/GenBank/DDBJ databases">
        <title>Amycolatopsis echigonensis JCM 21831.</title>
        <authorList>
            <person name="Tedsree N."/>
            <person name="Kuncharoen N."/>
            <person name="Likhitwitayawuid K."/>
            <person name="Tanasupawat S."/>
        </authorList>
    </citation>
    <scope>NUCLEOTIDE SEQUENCE [LARGE SCALE GENOMIC DNA]</scope>
    <source>
        <strain evidence="1 2">JCM 21831</strain>
    </source>
</reference>
<dbReference type="EMBL" id="JACJHR010000070">
    <property type="protein sequence ID" value="MBB2504327.1"/>
    <property type="molecule type" value="Genomic_DNA"/>
</dbReference>
<dbReference type="RefSeq" id="WP_183126283.1">
    <property type="nucleotide sequence ID" value="NZ_JACJHR010000070.1"/>
</dbReference>
<dbReference type="AlphaFoldDB" id="A0A8E1W620"/>
<sequence length="384" mass="41831">MTAPAEREYAAVAYDTVTGKVASDLDLAAEPEWAAQINDAGSWKITVPIDGGERTRQVREWCVPDKTSVAILRGDQVCQAGPITPYEPSSDEALFTVSGKGIWDILDRRVLHNAAWNPAAGQKLTDPAADVNLTGTLWRIAREIVNHQINMSYIAGSNLPIDLPDIDPAGTNTRTYHGYDIAPGGQRLRELTQVDGGPDVLFQPYLTTVNGVRYIRHRMLIGSPYLVQPGVDLRFFYRRTLPNLATPGGVRSTATRAIVKGSGNEAGQLYGMASATELISAGWPLTDDINTSHTDASVQSTLDAWAVANLSLASGQAQQWQATVLADSDPVLSSYLPGHFVTYSVTDHIWLPDGEYRWRLIGTSRGPSTPRDRVDHQLQAVRAD</sequence>
<protein>
    <recommendedName>
        <fullName evidence="3">Minor tail protein</fullName>
    </recommendedName>
</protein>